<dbReference type="InterPro" id="IPR040122">
    <property type="entry name" value="Importin_beta"/>
</dbReference>
<dbReference type="Pfam" id="PF25780">
    <property type="entry name" value="TPR_IPO5"/>
    <property type="match status" value="1"/>
</dbReference>
<evidence type="ECO:0000256" key="1">
    <source>
        <dbReference type="ARBA" id="ARBA00004123"/>
    </source>
</evidence>
<dbReference type="Gene3D" id="1.25.10.10">
    <property type="entry name" value="Leucine-rich Repeat Variant"/>
    <property type="match status" value="1"/>
</dbReference>
<keyword evidence="6" id="KW-0653">Protein transport</keyword>
<sequence length="832" mass="93361">MAESTEHQQLAAILGPEPAATFQTVISHLISSPSSLQTLISDLISSEKRSEAELVFNICKQADQESLSLKLAQLLQVSPDEKTRTMSSILLRKQLLTRDLWRILSPNTISTLKHTLLSCIQREDTPTSISKAISYAVSELASAVLFVDGWLELLPFLFQSTSYDAPPKLQECSFLIFAQLSYFFTPFKKELHTVFLYCLSSSTRSDAVKIAAFSAVVNFIRCLPYSEDEDRFHDVLIEMMRTVMGKLNKGKEIMAQEAIKLFIELAGTHPSLLSRNGQIIRAMLQIAEAIDVLEQGTRHLAIEFLITLAEAGERAPWIMRRCREFVGLLFPILMRMVSNVKDDPSWHTAETDDDIALGVSGDYCVGQECLHRLAIALGGDNIVPIALEHFTAHFAAPEWPKHHAALIALAQIAEGCSEIMIKDLEQVVPMVLNSFKHPHIRVRWSAINAVGQLSTYLAPDLQVQYHQQVFFALNATIYGLQNRRLLAHAASALRKFIEKCARDILTPYLDEVVSQLVVLLQSEIQMVQVEASTALSSVVVSFPEQFQKYYEDVMIPLRVMLLDATNNPVWSKSVACISLVGMAVGKEKFRDDAKKVMEVLMSLQGSQMEPDDLTTSCMLQICADLCKCLGQDFLPYMSAVMPPLLQFVQIKPVETVTSANDNCDMDESDDESLETITHGDKRIRIKTSVLEEKVTACNLLCCYADELKEGFFPWIDQVAPTLVPLIFYIHENVRKSAVSAMLKLLLTAKLAVDRRQAEGCNEKYLKRLTDYIIGALKLRKEDDSEICINILDAINEFIQVWTHTRAHTDTHWSGCSLDQKWMSAKTQKCGRG</sequence>
<name>A0A2P6QG41_ROSCH</name>
<keyword evidence="3" id="KW-0813">Transport</keyword>
<proteinExistence type="predicted"/>
<dbReference type="InterPro" id="IPR016024">
    <property type="entry name" value="ARM-type_fold"/>
</dbReference>
<dbReference type="SUPFAM" id="SSF48371">
    <property type="entry name" value="ARM repeat"/>
    <property type="match status" value="1"/>
</dbReference>
<keyword evidence="7" id="KW-0539">Nucleus</keyword>
<feature type="domain" description="TOG" evidence="9">
    <location>
        <begin position="376"/>
        <end position="610"/>
    </location>
</feature>
<accession>A0A2P6QG41</accession>
<dbReference type="GO" id="GO:0005737">
    <property type="term" value="C:cytoplasm"/>
    <property type="evidence" value="ECO:0007669"/>
    <property type="project" value="UniProtKB-SubCell"/>
</dbReference>
<evidence type="ECO:0000256" key="3">
    <source>
        <dbReference type="ARBA" id="ARBA00022448"/>
    </source>
</evidence>
<dbReference type="AlphaFoldDB" id="A0A2P6QG41"/>
<dbReference type="SMART" id="SM01349">
    <property type="entry name" value="TOG"/>
    <property type="match status" value="1"/>
</dbReference>
<dbReference type="PANTHER" id="PTHR10527">
    <property type="entry name" value="IMPORTIN BETA"/>
    <property type="match status" value="1"/>
</dbReference>
<dbReference type="Proteomes" id="UP000238479">
    <property type="component" value="Chromosome 5"/>
</dbReference>
<feature type="repeat" description="HEAT" evidence="8">
    <location>
        <begin position="427"/>
        <end position="465"/>
    </location>
</feature>
<keyword evidence="4" id="KW-0963">Cytoplasm</keyword>
<comment type="subcellular location">
    <subcellularLocation>
        <location evidence="2">Cytoplasm</location>
    </subcellularLocation>
    <subcellularLocation>
        <location evidence="1">Nucleus</location>
    </subcellularLocation>
</comment>
<dbReference type="InterPro" id="IPR011989">
    <property type="entry name" value="ARM-like"/>
</dbReference>
<dbReference type="Pfam" id="PF13513">
    <property type="entry name" value="HEAT_EZ"/>
    <property type="match status" value="1"/>
</dbReference>
<dbReference type="InterPro" id="IPR034085">
    <property type="entry name" value="TOG"/>
</dbReference>
<reference evidence="10 11" key="1">
    <citation type="journal article" date="2018" name="Nat. Genet.">
        <title>The Rosa genome provides new insights in the design of modern roses.</title>
        <authorList>
            <person name="Bendahmane M."/>
        </authorList>
    </citation>
    <scope>NUCLEOTIDE SEQUENCE [LARGE SCALE GENOMIC DNA]</scope>
    <source>
        <strain evidence="11">cv. Old Blush</strain>
    </source>
</reference>
<dbReference type="InterPro" id="IPR021133">
    <property type="entry name" value="HEAT_type_2"/>
</dbReference>
<organism evidence="10 11">
    <name type="scientific">Rosa chinensis</name>
    <name type="common">China rose</name>
    <dbReference type="NCBI Taxonomy" id="74649"/>
    <lineage>
        <taxon>Eukaryota</taxon>
        <taxon>Viridiplantae</taxon>
        <taxon>Streptophyta</taxon>
        <taxon>Embryophyta</taxon>
        <taxon>Tracheophyta</taxon>
        <taxon>Spermatophyta</taxon>
        <taxon>Magnoliopsida</taxon>
        <taxon>eudicotyledons</taxon>
        <taxon>Gunneridae</taxon>
        <taxon>Pentapetalae</taxon>
        <taxon>rosids</taxon>
        <taxon>fabids</taxon>
        <taxon>Rosales</taxon>
        <taxon>Rosaceae</taxon>
        <taxon>Rosoideae</taxon>
        <taxon>Rosoideae incertae sedis</taxon>
        <taxon>Rosa</taxon>
    </lineage>
</organism>
<keyword evidence="11" id="KW-1185">Reference proteome</keyword>
<dbReference type="EMBL" id="PDCK01000043">
    <property type="protein sequence ID" value="PRQ33139.1"/>
    <property type="molecule type" value="Genomic_DNA"/>
</dbReference>
<evidence type="ECO:0000256" key="5">
    <source>
        <dbReference type="ARBA" id="ARBA00022737"/>
    </source>
</evidence>
<dbReference type="PROSITE" id="PS50077">
    <property type="entry name" value="HEAT_REPEAT"/>
    <property type="match status" value="1"/>
</dbReference>
<evidence type="ECO:0000256" key="8">
    <source>
        <dbReference type="PROSITE-ProRule" id="PRU00103"/>
    </source>
</evidence>
<evidence type="ECO:0000313" key="10">
    <source>
        <dbReference type="EMBL" id="PRQ33139.1"/>
    </source>
</evidence>
<dbReference type="GO" id="GO:0006606">
    <property type="term" value="P:protein import into nucleus"/>
    <property type="evidence" value="ECO:0007669"/>
    <property type="project" value="InterPro"/>
</dbReference>
<protein>
    <recommendedName>
        <fullName evidence="9">TOG domain-containing protein</fullName>
    </recommendedName>
</protein>
<evidence type="ECO:0000259" key="9">
    <source>
        <dbReference type="SMART" id="SM01349"/>
    </source>
</evidence>
<dbReference type="InterPro" id="IPR057672">
    <property type="entry name" value="TPR_IPO4/5"/>
</dbReference>
<comment type="caution">
    <text evidence="10">The sequence shown here is derived from an EMBL/GenBank/DDBJ whole genome shotgun (WGS) entry which is preliminary data.</text>
</comment>
<gene>
    <name evidence="10" type="ORF">RchiOBHm_Chr5g0054201</name>
</gene>
<evidence type="ECO:0000256" key="7">
    <source>
        <dbReference type="ARBA" id="ARBA00023242"/>
    </source>
</evidence>
<keyword evidence="5" id="KW-0677">Repeat</keyword>
<dbReference type="Pfam" id="PF25574">
    <property type="entry name" value="TPR_IMB1"/>
    <property type="match status" value="1"/>
</dbReference>
<dbReference type="Gramene" id="PRQ33139">
    <property type="protein sequence ID" value="PRQ33139"/>
    <property type="gene ID" value="RchiOBHm_Chr5g0054201"/>
</dbReference>
<evidence type="ECO:0000256" key="4">
    <source>
        <dbReference type="ARBA" id="ARBA00022490"/>
    </source>
</evidence>
<dbReference type="InterPro" id="IPR041653">
    <property type="entry name" value="Importin_rep_4"/>
</dbReference>
<dbReference type="GO" id="GO:0005634">
    <property type="term" value="C:nucleus"/>
    <property type="evidence" value="ECO:0007669"/>
    <property type="project" value="UniProtKB-SubCell"/>
</dbReference>
<dbReference type="Pfam" id="PF18808">
    <property type="entry name" value="Importin_rep_4"/>
    <property type="match status" value="1"/>
</dbReference>
<evidence type="ECO:0000256" key="2">
    <source>
        <dbReference type="ARBA" id="ARBA00004496"/>
    </source>
</evidence>
<evidence type="ECO:0000256" key="6">
    <source>
        <dbReference type="ARBA" id="ARBA00022927"/>
    </source>
</evidence>
<evidence type="ECO:0000313" key="11">
    <source>
        <dbReference type="Proteomes" id="UP000238479"/>
    </source>
</evidence>
<dbReference type="InterPro" id="IPR058584">
    <property type="entry name" value="IMB1_TNPO1-like_TPR"/>
</dbReference>
<dbReference type="STRING" id="74649.A0A2P6QG41"/>